<keyword evidence="3" id="KW-1185">Reference proteome</keyword>
<organism evidence="2 3">
    <name type="scientific">Novosphingobium indicum</name>
    <dbReference type="NCBI Taxonomy" id="462949"/>
    <lineage>
        <taxon>Bacteria</taxon>
        <taxon>Pseudomonadati</taxon>
        <taxon>Pseudomonadota</taxon>
        <taxon>Alphaproteobacteria</taxon>
        <taxon>Sphingomonadales</taxon>
        <taxon>Sphingomonadaceae</taxon>
        <taxon>Novosphingobium</taxon>
    </lineage>
</organism>
<evidence type="ECO:0000256" key="1">
    <source>
        <dbReference type="ARBA" id="ARBA00006479"/>
    </source>
</evidence>
<gene>
    <name evidence="2" type="primary">nagC</name>
    <name evidence="2" type="ORF">GCM10011349_26260</name>
</gene>
<dbReference type="SUPFAM" id="SSF53067">
    <property type="entry name" value="Actin-like ATPase domain"/>
    <property type="match status" value="1"/>
</dbReference>
<name>A0ABQ2JPL9_9SPHN</name>
<accession>A0ABQ2JPL9</accession>
<dbReference type="InterPro" id="IPR036388">
    <property type="entry name" value="WH-like_DNA-bd_sf"/>
</dbReference>
<sequence>MVKGSPNLNRLAVLKAIRTHGPVSRSDLPKMTGLSAGAVSQITAEFLSRRFISETKEKTTRSGRPRVFLKISGEGPIVVGARMTSRDTLTTTFVDLSGNIRCEAEVPFTHRDTLEALALSVAEAIGRSVDDSGYPNSQIEHVGVALPALVDSSRGVVHFMAMFPQEPVAFADILAERLDIPVTIENGTTSLARAEHWFGRAQNRNTFTLVNVGLAIDSAMYSDGLLRTGAHGLAPEIGHGKTNHAVDAEPCYCGAHGCGTAYASQYAIVRRAGLLDGFDLDPDAIVKCVRQFNELQEKAAAGDEAIRVLFEAAGDHLGRLVANHINLADPGFILITVPDDTYTALVETAFSKAIKDNAMPVLLALTEIRFSAQLENWHSLATAALALENF</sequence>
<dbReference type="Gene3D" id="1.10.10.10">
    <property type="entry name" value="Winged helix-like DNA-binding domain superfamily/Winged helix DNA-binding domain"/>
    <property type="match status" value="1"/>
</dbReference>
<proteinExistence type="inferred from homology"/>
<dbReference type="InterPro" id="IPR036390">
    <property type="entry name" value="WH_DNA-bd_sf"/>
</dbReference>
<comment type="similarity">
    <text evidence="1">Belongs to the ROK (NagC/XylR) family.</text>
</comment>
<dbReference type="Gene3D" id="3.30.420.40">
    <property type="match status" value="2"/>
</dbReference>
<dbReference type="PANTHER" id="PTHR18964">
    <property type="entry name" value="ROK (REPRESSOR, ORF, KINASE) FAMILY"/>
    <property type="match status" value="1"/>
</dbReference>
<dbReference type="SUPFAM" id="SSF46785">
    <property type="entry name" value="Winged helix' DNA-binding domain"/>
    <property type="match status" value="1"/>
</dbReference>
<dbReference type="Pfam" id="PF00480">
    <property type="entry name" value="ROK"/>
    <property type="match status" value="1"/>
</dbReference>
<evidence type="ECO:0000313" key="2">
    <source>
        <dbReference type="EMBL" id="GGN52571.1"/>
    </source>
</evidence>
<dbReference type="InterPro" id="IPR043129">
    <property type="entry name" value="ATPase_NBD"/>
</dbReference>
<reference evidence="3" key="1">
    <citation type="journal article" date="2019" name="Int. J. Syst. Evol. Microbiol.">
        <title>The Global Catalogue of Microorganisms (GCM) 10K type strain sequencing project: providing services to taxonomists for standard genome sequencing and annotation.</title>
        <authorList>
            <consortium name="The Broad Institute Genomics Platform"/>
            <consortium name="The Broad Institute Genome Sequencing Center for Infectious Disease"/>
            <person name="Wu L."/>
            <person name="Ma J."/>
        </authorList>
    </citation>
    <scope>NUCLEOTIDE SEQUENCE [LARGE SCALE GENOMIC DNA]</scope>
    <source>
        <strain evidence="3">CGMCC 1.6784</strain>
    </source>
</reference>
<protein>
    <submittedName>
        <fullName evidence="2">N-acetylglucosamine repressor</fullName>
    </submittedName>
</protein>
<dbReference type="EMBL" id="BMLK01000011">
    <property type="protein sequence ID" value="GGN52571.1"/>
    <property type="molecule type" value="Genomic_DNA"/>
</dbReference>
<dbReference type="Proteomes" id="UP000605099">
    <property type="component" value="Unassembled WGS sequence"/>
</dbReference>
<evidence type="ECO:0000313" key="3">
    <source>
        <dbReference type="Proteomes" id="UP000605099"/>
    </source>
</evidence>
<comment type="caution">
    <text evidence="2">The sequence shown here is derived from an EMBL/GenBank/DDBJ whole genome shotgun (WGS) entry which is preliminary data.</text>
</comment>
<dbReference type="InterPro" id="IPR000600">
    <property type="entry name" value="ROK"/>
</dbReference>
<dbReference type="PANTHER" id="PTHR18964:SF149">
    <property type="entry name" value="BIFUNCTIONAL UDP-N-ACETYLGLUCOSAMINE 2-EPIMERASE_N-ACETYLMANNOSAMINE KINASE"/>
    <property type="match status" value="1"/>
</dbReference>